<dbReference type="PANTHER" id="PTHR45528:SF1">
    <property type="entry name" value="SENSOR HISTIDINE KINASE CPXA"/>
    <property type="match status" value="1"/>
</dbReference>
<dbReference type="SUPFAM" id="SSF47384">
    <property type="entry name" value="Homodimeric domain of signal transducing histidine kinase"/>
    <property type="match status" value="1"/>
</dbReference>
<dbReference type="Pfam" id="PF00512">
    <property type="entry name" value="HisKA"/>
    <property type="match status" value="1"/>
</dbReference>
<dbReference type="PRINTS" id="PR00344">
    <property type="entry name" value="BCTRLSENSOR"/>
</dbReference>
<comment type="subcellular location">
    <subcellularLocation>
        <location evidence="2">Cell membrane</location>
        <topology evidence="2">Multi-pass membrane protein</topology>
    </subcellularLocation>
</comment>
<dbReference type="EMBL" id="RKRK01000005">
    <property type="protein sequence ID" value="RPF54817.1"/>
    <property type="molecule type" value="Genomic_DNA"/>
</dbReference>
<dbReference type="InterPro" id="IPR050398">
    <property type="entry name" value="HssS/ArlS-like"/>
</dbReference>
<protein>
    <recommendedName>
        <fullName evidence="3">histidine kinase</fullName>
        <ecNumber evidence="3">2.7.13.3</ecNumber>
    </recommendedName>
</protein>
<proteinExistence type="predicted"/>
<dbReference type="InterPro" id="IPR004358">
    <property type="entry name" value="Sig_transdc_His_kin-like_C"/>
</dbReference>
<dbReference type="AlphaFoldDB" id="A0A3N5BBN9"/>
<evidence type="ECO:0000256" key="1">
    <source>
        <dbReference type="ARBA" id="ARBA00000085"/>
    </source>
</evidence>
<dbReference type="CDD" id="cd00075">
    <property type="entry name" value="HATPase"/>
    <property type="match status" value="1"/>
</dbReference>
<evidence type="ECO:0000256" key="2">
    <source>
        <dbReference type="ARBA" id="ARBA00004651"/>
    </source>
</evidence>
<dbReference type="SMART" id="SM00388">
    <property type="entry name" value="HisKA"/>
    <property type="match status" value="1"/>
</dbReference>
<dbReference type="InterPro" id="IPR003660">
    <property type="entry name" value="HAMP_dom"/>
</dbReference>
<evidence type="ECO:0000256" key="3">
    <source>
        <dbReference type="ARBA" id="ARBA00012438"/>
    </source>
</evidence>
<dbReference type="GO" id="GO:0005524">
    <property type="term" value="F:ATP binding"/>
    <property type="evidence" value="ECO:0007669"/>
    <property type="project" value="UniProtKB-KW"/>
</dbReference>
<evidence type="ECO:0000256" key="11">
    <source>
        <dbReference type="ARBA" id="ARBA00022989"/>
    </source>
</evidence>
<feature type="domain" description="HAMP" evidence="16">
    <location>
        <begin position="191"/>
        <end position="243"/>
    </location>
</feature>
<keyword evidence="10" id="KW-0067">ATP-binding</keyword>
<name>A0A3N5BBN9_9BACL</name>
<dbReference type="SUPFAM" id="SSF55874">
    <property type="entry name" value="ATPase domain of HSP90 chaperone/DNA topoisomerase II/histidine kinase"/>
    <property type="match status" value="1"/>
</dbReference>
<keyword evidence="6" id="KW-0808">Transferase</keyword>
<dbReference type="InterPro" id="IPR003661">
    <property type="entry name" value="HisK_dim/P_dom"/>
</dbReference>
<accession>A0A3N5BBN9</accession>
<evidence type="ECO:0000259" key="16">
    <source>
        <dbReference type="PROSITE" id="PS50885"/>
    </source>
</evidence>
<feature type="domain" description="Histidine kinase" evidence="15">
    <location>
        <begin position="251"/>
        <end position="466"/>
    </location>
</feature>
<dbReference type="Proteomes" id="UP000277108">
    <property type="component" value="Unassembled WGS sequence"/>
</dbReference>
<evidence type="ECO:0000256" key="6">
    <source>
        <dbReference type="ARBA" id="ARBA00022679"/>
    </source>
</evidence>
<evidence type="ECO:0000256" key="7">
    <source>
        <dbReference type="ARBA" id="ARBA00022692"/>
    </source>
</evidence>
<dbReference type="InterPro" id="IPR036890">
    <property type="entry name" value="HATPase_C_sf"/>
</dbReference>
<dbReference type="CDD" id="cd06225">
    <property type="entry name" value="HAMP"/>
    <property type="match status" value="1"/>
</dbReference>
<feature type="transmembrane region" description="Helical" evidence="14">
    <location>
        <begin position="14"/>
        <end position="32"/>
    </location>
</feature>
<keyword evidence="12" id="KW-0902">Two-component regulatory system</keyword>
<dbReference type="PROSITE" id="PS50109">
    <property type="entry name" value="HIS_KIN"/>
    <property type="match status" value="1"/>
</dbReference>
<evidence type="ECO:0000256" key="5">
    <source>
        <dbReference type="ARBA" id="ARBA00022553"/>
    </source>
</evidence>
<evidence type="ECO:0000256" key="8">
    <source>
        <dbReference type="ARBA" id="ARBA00022741"/>
    </source>
</evidence>
<dbReference type="CDD" id="cd00082">
    <property type="entry name" value="HisKA"/>
    <property type="match status" value="1"/>
</dbReference>
<reference evidence="17 18" key="1">
    <citation type="submission" date="2018-11" db="EMBL/GenBank/DDBJ databases">
        <title>Genomic Encyclopedia of Type Strains, Phase IV (KMG-IV): sequencing the most valuable type-strain genomes for metagenomic binning, comparative biology and taxonomic classification.</title>
        <authorList>
            <person name="Goeker M."/>
        </authorList>
    </citation>
    <scope>NUCLEOTIDE SEQUENCE [LARGE SCALE GENOMIC DNA]</scope>
    <source>
        <strain evidence="17 18">DSM 29158</strain>
    </source>
</reference>
<dbReference type="InterPro" id="IPR036097">
    <property type="entry name" value="HisK_dim/P_sf"/>
</dbReference>
<comment type="caution">
    <text evidence="17">The sequence shown here is derived from an EMBL/GenBank/DDBJ whole genome shotgun (WGS) entry which is preliminary data.</text>
</comment>
<evidence type="ECO:0000256" key="4">
    <source>
        <dbReference type="ARBA" id="ARBA00022475"/>
    </source>
</evidence>
<dbReference type="OrthoDB" id="335833at2"/>
<keyword evidence="18" id="KW-1185">Reference proteome</keyword>
<dbReference type="RefSeq" id="WP_123808414.1">
    <property type="nucleotide sequence ID" value="NZ_RKRK01000005.1"/>
</dbReference>
<keyword evidence="7 14" id="KW-0812">Transmembrane</keyword>
<evidence type="ECO:0000256" key="9">
    <source>
        <dbReference type="ARBA" id="ARBA00022777"/>
    </source>
</evidence>
<dbReference type="Gene3D" id="6.10.340.10">
    <property type="match status" value="1"/>
</dbReference>
<evidence type="ECO:0000259" key="15">
    <source>
        <dbReference type="PROSITE" id="PS50109"/>
    </source>
</evidence>
<keyword evidence="8" id="KW-0547">Nucleotide-binding</keyword>
<evidence type="ECO:0000256" key="10">
    <source>
        <dbReference type="ARBA" id="ARBA00022840"/>
    </source>
</evidence>
<dbReference type="Gene3D" id="1.10.287.130">
    <property type="match status" value="1"/>
</dbReference>
<keyword evidence="11 14" id="KW-1133">Transmembrane helix</keyword>
<sequence>MKRQSMQSLWIKRYIITLLTAILIIAFIYIVWNKENIKEHRLSLVQTLNDSIAVQTIGNQDKIKDQEIHEQYNDILKSFNATPKIIITDHKGQWLNSNFNAVNETRINTDILERENDYDIISTNDLNIPSTDHELYMLKTPIKSDNETYGYVISFVEKNKIDEVHIPFVPILLIAIPSIIIGTILIYYFTRQMTTPIHNISSAARKLSDGEFVTIDSHYKEKELYDFALSFNELSKQLEAHDQLRNELLAGVTHELKTPVASISGLLQAIQDDIVDETDKEEFIKLSLQESRKLNRLIEDLLVFNSFTTDAIKINSDQINLKEFIESTVTHFDYQSDNQNSIIECHNLIDASIHTDRDRLSQVLLNLLNNANQASHRDSTIEIHMNETLDSYNILIKDFGSGVPKDDIEHIFEKFYRGQNKRYDTRGFGLGLPLCKLIMQKLNGNIQLLETSSEGTTFIIKLNKKGVKNG</sequence>
<dbReference type="Pfam" id="PF02518">
    <property type="entry name" value="HATPase_c"/>
    <property type="match status" value="1"/>
</dbReference>
<keyword evidence="13 14" id="KW-0472">Membrane</keyword>
<keyword evidence="9" id="KW-0418">Kinase</keyword>
<evidence type="ECO:0000313" key="17">
    <source>
        <dbReference type="EMBL" id="RPF54817.1"/>
    </source>
</evidence>
<dbReference type="InterPro" id="IPR005467">
    <property type="entry name" value="His_kinase_dom"/>
</dbReference>
<evidence type="ECO:0000256" key="13">
    <source>
        <dbReference type="ARBA" id="ARBA00023136"/>
    </source>
</evidence>
<dbReference type="PANTHER" id="PTHR45528">
    <property type="entry name" value="SENSOR HISTIDINE KINASE CPXA"/>
    <property type="match status" value="1"/>
</dbReference>
<organism evidence="17 18">
    <name type="scientific">Abyssicoccus albus</name>
    <dbReference type="NCBI Taxonomy" id="1817405"/>
    <lineage>
        <taxon>Bacteria</taxon>
        <taxon>Bacillati</taxon>
        <taxon>Bacillota</taxon>
        <taxon>Bacilli</taxon>
        <taxon>Bacillales</taxon>
        <taxon>Abyssicoccaceae</taxon>
    </lineage>
</organism>
<dbReference type="GO" id="GO:0000155">
    <property type="term" value="F:phosphorelay sensor kinase activity"/>
    <property type="evidence" value="ECO:0007669"/>
    <property type="project" value="InterPro"/>
</dbReference>
<feature type="transmembrane region" description="Helical" evidence="14">
    <location>
        <begin position="168"/>
        <end position="189"/>
    </location>
</feature>
<dbReference type="EC" id="2.7.13.3" evidence="3"/>
<dbReference type="SMART" id="SM00387">
    <property type="entry name" value="HATPase_c"/>
    <property type="match status" value="1"/>
</dbReference>
<comment type="catalytic activity">
    <reaction evidence="1">
        <text>ATP + protein L-histidine = ADP + protein N-phospho-L-histidine.</text>
        <dbReference type="EC" id="2.7.13.3"/>
    </reaction>
</comment>
<dbReference type="InterPro" id="IPR003594">
    <property type="entry name" value="HATPase_dom"/>
</dbReference>
<dbReference type="GO" id="GO:0005886">
    <property type="term" value="C:plasma membrane"/>
    <property type="evidence" value="ECO:0007669"/>
    <property type="project" value="UniProtKB-SubCell"/>
</dbReference>
<evidence type="ECO:0000256" key="12">
    <source>
        <dbReference type="ARBA" id="ARBA00023012"/>
    </source>
</evidence>
<dbReference type="Gene3D" id="3.30.565.10">
    <property type="entry name" value="Histidine kinase-like ATPase, C-terminal domain"/>
    <property type="match status" value="1"/>
</dbReference>
<evidence type="ECO:0000313" key="18">
    <source>
        <dbReference type="Proteomes" id="UP000277108"/>
    </source>
</evidence>
<keyword evidence="4" id="KW-1003">Cell membrane</keyword>
<dbReference type="PROSITE" id="PS50885">
    <property type="entry name" value="HAMP"/>
    <property type="match status" value="1"/>
</dbReference>
<evidence type="ECO:0000256" key="14">
    <source>
        <dbReference type="SAM" id="Phobius"/>
    </source>
</evidence>
<keyword evidence="5" id="KW-0597">Phosphoprotein</keyword>
<gene>
    <name evidence="17" type="ORF">EDD62_1594</name>
</gene>